<name>A0A518G732_9BACT</name>
<sequence>MASFIGLNFGRETENNTGGAVVIRGPHQSIHLSIGHEGAVEIPVKDAAGDAIDLDESTLRLIIQDYRAANVATLENGAIARESPTVTVNLSGTTTAKRRTLRWYLFDITGGGLVEVAAGYFPVY</sequence>
<dbReference type="AlphaFoldDB" id="A0A518G732"/>
<keyword evidence="2" id="KW-1185">Reference proteome</keyword>
<dbReference type="KEGG" id="ahel:Q31a_27170"/>
<dbReference type="Proteomes" id="UP000318017">
    <property type="component" value="Chromosome"/>
</dbReference>
<reference evidence="1 2" key="1">
    <citation type="submission" date="2019-02" db="EMBL/GenBank/DDBJ databases">
        <title>Deep-cultivation of Planctomycetes and their phenomic and genomic characterization uncovers novel biology.</title>
        <authorList>
            <person name="Wiegand S."/>
            <person name="Jogler M."/>
            <person name="Boedeker C."/>
            <person name="Pinto D."/>
            <person name="Vollmers J."/>
            <person name="Rivas-Marin E."/>
            <person name="Kohn T."/>
            <person name="Peeters S.H."/>
            <person name="Heuer A."/>
            <person name="Rast P."/>
            <person name="Oberbeckmann S."/>
            <person name="Bunk B."/>
            <person name="Jeske O."/>
            <person name="Meyerdierks A."/>
            <person name="Storesund J.E."/>
            <person name="Kallscheuer N."/>
            <person name="Luecker S."/>
            <person name="Lage O.M."/>
            <person name="Pohl T."/>
            <person name="Merkel B.J."/>
            <person name="Hornburger P."/>
            <person name="Mueller R.-W."/>
            <person name="Bruemmer F."/>
            <person name="Labrenz M."/>
            <person name="Spormann A.M."/>
            <person name="Op den Camp H."/>
            <person name="Overmann J."/>
            <person name="Amann R."/>
            <person name="Jetten M.S.M."/>
            <person name="Mascher T."/>
            <person name="Medema M.H."/>
            <person name="Devos D.P."/>
            <person name="Kaster A.-K."/>
            <person name="Ovreas L."/>
            <person name="Rohde M."/>
            <person name="Galperin M.Y."/>
            <person name="Jogler C."/>
        </authorList>
    </citation>
    <scope>NUCLEOTIDE SEQUENCE [LARGE SCALE GENOMIC DNA]</scope>
    <source>
        <strain evidence="1 2">Q31a</strain>
    </source>
</reference>
<organism evidence="1 2">
    <name type="scientific">Aureliella helgolandensis</name>
    <dbReference type="NCBI Taxonomy" id="2527968"/>
    <lineage>
        <taxon>Bacteria</taxon>
        <taxon>Pseudomonadati</taxon>
        <taxon>Planctomycetota</taxon>
        <taxon>Planctomycetia</taxon>
        <taxon>Pirellulales</taxon>
        <taxon>Pirellulaceae</taxon>
        <taxon>Aureliella</taxon>
    </lineage>
</organism>
<gene>
    <name evidence="1" type="ORF">Q31a_27170</name>
</gene>
<proteinExistence type="predicted"/>
<dbReference type="EMBL" id="CP036298">
    <property type="protein sequence ID" value="QDV24400.1"/>
    <property type="molecule type" value="Genomic_DNA"/>
</dbReference>
<evidence type="ECO:0000313" key="1">
    <source>
        <dbReference type="EMBL" id="QDV24400.1"/>
    </source>
</evidence>
<evidence type="ECO:0000313" key="2">
    <source>
        <dbReference type="Proteomes" id="UP000318017"/>
    </source>
</evidence>
<protein>
    <submittedName>
        <fullName evidence="1">Uncharacterized protein</fullName>
    </submittedName>
</protein>
<dbReference type="RefSeq" id="WP_145078023.1">
    <property type="nucleotide sequence ID" value="NZ_CP036298.1"/>
</dbReference>
<accession>A0A518G732</accession>